<dbReference type="PANTHER" id="PTHR31694">
    <property type="entry name" value="DESICCATION-LIKE PROTEIN"/>
    <property type="match status" value="1"/>
</dbReference>
<dbReference type="InterPro" id="IPR052965">
    <property type="entry name" value="Pigment-catalase-like"/>
</dbReference>
<dbReference type="PANTHER" id="PTHR31694:SF26">
    <property type="entry name" value="OS05G0151100 PROTEIN"/>
    <property type="match status" value="1"/>
</dbReference>
<evidence type="ECO:0000313" key="1">
    <source>
        <dbReference type="EMBL" id="KAF8393851.1"/>
    </source>
</evidence>
<dbReference type="EMBL" id="JABCRI010000014">
    <property type="protein sequence ID" value="KAF8393851.1"/>
    <property type="molecule type" value="Genomic_DNA"/>
</dbReference>
<comment type="caution">
    <text evidence="1">The sequence shown here is derived from an EMBL/GenBank/DDBJ whole genome shotgun (WGS) entry which is preliminary data.</text>
</comment>
<keyword evidence="2" id="KW-1185">Reference proteome</keyword>
<evidence type="ECO:0000313" key="2">
    <source>
        <dbReference type="Proteomes" id="UP000655225"/>
    </source>
</evidence>
<proteinExistence type="predicted"/>
<accession>A0A834YWG0</accession>
<name>A0A834YWG0_TETSI</name>
<reference evidence="1 2" key="1">
    <citation type="submission" date="2020-04" db="EMBL/GenBank/DDBJ databases">
        <title>Plant Genome Project.</title>
        <authorList>
            <person name="Zhang R.-G."/>
        </authorList>
    </citation>
    <scope>NUCLEOTIDE SEQUENCE [LARGE SCALE GENOMIC DNA]</scope>
    <source>
        <strain evidence="1">YNK0</strain>
        <tissue evidence="1">Leaf</tissue>
    </source>
</reference>
<gene>
    <name evidence="1" type="ORF">HHK36_020049</name>
</gene>
<dbReference type="Proteomes" id="UP000655225">
    <property type="component" value="Unassembled WGS sequence"/>
</dbReference>
<sequence>MYLYQQTEELVYPYNHTMAEFMIRISELRNQLAMCDVKVEGIIVPPELGVENRTCTMKRTFFHDFMGVDGGSKKEVEICNCDGSSSSSNEQWPYRKILTVTDSSCNVAKLCIPNDAVATHIIPHLTDAQCNNYNGAVSVAINVRDSDTSTYYSMKLMHECGTNYLRNG</sequence>
<protein>
    <submittedName>
        <fullName evidence="1">Uncharacterized protein</fullName>
    </submittedName>
</protein>
<organism evidence="1 2">
    <name type="scientific">Tetracentron sinense</name>
    <name type="common">Spur-leaf</name>
    <dbReference type="NCBI Taxonomy" id="13715"/>
    <lineage>
        <taxon>Eukaryota</taxon>
        <taxon>Viridiplantae</taxon>
        <taxon>Streptophyta</taxon>
        <taxon>Embryophyta</taxon>
        <taxon>Tracheophyta</taxon>
        <taxon>Spermatophyta</taxon>
        <taxon>Magnoliopsida</taxon>
        <taxon>Trochodendrales</taxon>
        <taxon>Trochodendraceae</taxon>
        <taxon>Tetracentron</taxon>
    </lineage>
</organism>
<dbReference type="AlphaFoldDB" id="A0A834YWG0"/>
<dbReference type="OrthoDB" id="1001765at2759"/>